<dbReference type="InterPro" id="IPR012617">
    <property type="entry name" value="AATF_C"/>
</dbReference>
<dbReference type="GO" id="GO:0000462">
    <property type="term" value="P:maturation of SSU-rRNA from tricistronic rRNA transcript (SSU-rRNA, 5.8S rRNA, LSU-rRNA)"/>
    <property type="evidence" value="ECO:0007669"/>
    <property type="project" value="TreeGrafter"/>
</dbReference>
<feature type="domain" description="Apoptosis-antagonizing transcription factor C-terminal" evidence="5">
    <location>
        <begin position="382"/>
        <end position="466"/>
    </location>
</feature>
<evidence type="ECO:0000256" key="2">
    <source>
        <dbReference type="ARBA" id="ARBA00013850"/>
    </source>
</evidence>
<dbReference type="EMBL" id="MCOG01000063">
    <property type="protein sequence ID" value="ORY59837.1"/>
    <property type="molecule type" value="Genomic_DNA"/>
</dbReference>
<feature type="region of interest" description="Disordered" evidence="4">
    <location>
        <begin position="1"/>
        <end position="148"/>
    </location>
</feature>
<evidence type="ECO:0000256" key="4">
    <source>
        <dbReference type="SAM" id="MobiDB-lite"/>
    </source>
</evidence>
<dbReference type="GO" id="GO:0005730">
    <property type="term" value="C:nucleolus"/>
    <property type="evidence" value="ECO:0007669"/>
    <property type="project" value="TreeGrafter"/>
</dbReference>
<dbReference type="InterPro" id="IPR039223">
    <property type="entry name" value="AATF/Bfr2"/>
</dbReference>
<dbReference type="STRING" id="1754190.A0A1Y2DKP5"/>
<dbReference type="OrthoDB" id="5783963at2759"/>
<dbReference type="PANTHER" id="PTHR15565">
    <property type="entry name" value="AATF PROTEIN APOPTOSIS ANTAGONIZING TRANSCRIPTION FACTOR"/>
    <property type="match status" value="1"/>
</dbReference>
<dbReference type="PANTHER" id="PTHR15565:SF0">
    <property type="entry name" value="PROTEIN AATF"/>
    <property type="match status" value="1"/>
</dbReference>
<feature type="compositionally biased region" description="Acidic residues" evidence="4">
    <location>
        <begin position="79"/>
        <end position="145"/>
    </location>
</feature>
<proteinExistence type="inferred from homology"/>
<name>A0A1Y2DKP5_9FUNG</name>
<dbReference type="InterPro" id="IPR025160">
    <property type="entry name" value="AATF"/>
</dbReference>
<accession>A0A1Y2DKP5</accession>
<feature type="coiled-coil region" evidence="3">
    <location>
        <begin position="214"/>
        <end position="343"/>
    </location>
</feature>
<evidence type="ECO:0000256" key="3">
    <source>
        <dbReference type="SAM" id="Coils"/>
    </source>
</evidence>
<gene>
    <name evidence="7" type="ORF">LY90DRAFT_668803</name>
</gene>
<evidence type="ECO:0000256" key="1">
    <source>
        <dbReference type="ARBA" id="ARBA00008966"/>
    </source>
</evidence>
<evidence type="ECO:0000259" key="6">
    <source>
        <dbReference type="Pfam" id="PF13339"/>
    </source>
</evidence>
<organism evidence="7 8">
    <name type="scientific">Neocallimastix californiae</name>
    <dbReference type="NCBI Taxonomy" id="1754190"/>
    <lineage>
        <taxon>Eukaryota</taxon>
        <taxon>Fungi</taxon>
        <taxon>Fungi incertae sedis</taxon>
        <taxon>Chytridiomycota</taxon>
        <taxon>Chytridiomycota incertae sedis</taxon>
        <taxon>Neocallimastigomycetes</taxon>
        <taxon>Neocallimastigales</taxon>
        <taxon>Neocallimastigaceae</taxon>
        <taxon>Neocallimastix</taxon>
    </lineage>
</organism>
<evidence type="ECO:0000259" key="5">
    <source>
        <dbReference type="Pfam" id="PF08164"/>
    </source>
</evidence>
<dbReference type="Pfam" id="PF13339">
    <property type="entry name" value="AATF-Che1"/>
    <property type="match status" value="1"/>
</dbReference>
<dbReference type="Proteomes" id="UP000193920">
    <property type="component" value="Unassembled WGS sequence"/>
</dbReference>
<keyword evidence="8" id="KW-1185">Reference proteome</keyword>
<comment type="caution">
    <text evidence="7">The sequence shown here is derived from an EMBL/GenBank/DDBJ whole genome shotgun (WGS) entry which is preliminary data.</text>
</comment>
<dbReference type="Pfam" id="PF08164">
    <property type="entry name" value="TRAUB"/>
    <property type="match status" value="1"/>
</dbReference>
<keyword evidence="3" id="KW-0175">Coiled coil</keyword>
<comment type="similarity">
    <text evidence="1">Belongs to the AATF family.</text>
</comment>
<dbReference type="AlphaFoldDB" id="A0A1Y2DKP5"/>
<evidence type="ECO:0000313" key="8">
    <source>
        <dbReference type="Proteomes" id="UP000193920"/>
    </source>
</evidence>
<feature type="domain" description="AATF leucine zipper-containing" evidence="6">
    <location>
        <begin position="174"/>
        <end position="304"/>
    </location>
</feature>
<evidence type="ECO:0000313" key="7">
    <source>
        <dbReference type="EMBL" id="ORY59837.1"/>
    </source>
</evidence>
<reference evidence="7 8" key="1">
    <citation type="submission" date="2016-08" db="EMBL/GenBank/DDBJ databases">
        <title>A Parts List for Fungal Cellulosomes Revealed by Comparative Genomics.</title>
        <authorList>
            <consortium name="DOE Joint Genome Institute"/>
            <person name="Haitjema C.H."/>
            <person name="Gilmore S.P."/>
            <person name="Henske J.K."/>
            <person name="Solomon K.V."/>
            <person name="De Groot R."/>
            <person name="Kuo A."/>
            <person name="Mondo S.J."/>
            <person name="Salamov A.A."/>
            <person name="Labutti K."/>
            <person name="Zhao Z."/>
            <person name="Chiniquy J."/>
            <person name="Barry K."/>
            <person name="Brewer H.M."/>
            <person name="Purvine S.O."/>
            <person name="Wright A.T."/>
            <person name="Boxma B."/>
            <person name="Van Alen T."/>
            <person name="Hackstein J.H."/>
            <person name="Baker S.E."/>
            <person name="Grigoriev I.V."/>
            <person name="O'Malley M.A."/>
        </authorList>
    </citation>
    <scope>NUCLEOTIDE SEQUENCE [LARGE SCALE GENOMIC DNA]</scope>
    <source>
        <strain evidence="7 8">G1</strain>
    </source>
</reference>
<sequence length="502" mass="58781">MASLGDFLKTLNNPAPTELDPEDEYEYEAKSLLTGKNAERDHYVNVGPSKLKNSQLVEITDKKYQGKKSSRKELYGDSSSEEEDDEEINSENEEVQEKDVDNDENEEEIKEDNEIDDEEMDEDDIDKEEEDEEEEEEEEEEDNGLNDELKDEFAQLEKEQNEIVNNMSQSIKSDIEKGKQVKNQISLCDSLLDLRIRIQKAVNVANQLPQFDTFSYFNSKNEEAEKKVDEAKKETLDLINDLLEIRGDLTENNKELKKVVPNTNKRKRDINDDDLMNDLWEEINEYNNDFAKYQNNILEKWNRKVQTTTGIQKQFKAVNQSIVSQIEQLLADKERLIKRTQLKRSDYKSLGKQEVEKKEEEEHVDQHLANYDPEIFDDTDFYQQLLKELIESRMSETDDPIALSMKWATFKALQQKNKKKKVVDTKASKGRKIRYHVHEKIQNFMVPIEMGTWHEEMTNELFKSLFGRNTAKPEEEKEEEKIDLINADDGKLTTNDGLRIFG</sequence>
<protein>
    <recommendedName>
        <fullName evidence="2">Protein BFR2</fullName>
    </recommendedName>
</protein>